<protein>
    <recommendedName>
        <fullName evidence="2">Ig-like domain-containing protein</fullName>
    </recommendedName>
</protein>
<comment type="caution">
    <text evidence="3">The sequence shown here is derived from an EMBL/GenBank/DDBJ whole genome shotgun (WGS) entry which is preliminary data.</text>
</comment>
<organism evidence="3 4">
    <name type="scientific">Culex pipiens pipiens</name>
    <name type="common">Northern house mosquito</name>
    <dbReference type="NCBI Taxonomy" id="38569"/>
    <lineage>
        <taxon>Eukaryota</taxon>
        <taxon>Metazoa</taxon>
        <taxon>Ecdysozoa</taxon>
        <taxon>Arthropoda</taxon>
        <taxon>Hexapoda</taxon>
        <taxon>Insecta</taxon>
        <taxon>Pterygota</taxon>
        <taxon>Neoptera</taxon>
        <taxon>Endopterygota</taxon>
        <taxon>Diptera</taxon>
        <taxon>Nematocera</taxon>
        <taxon>Culicoidea</taxon>
        <taxon>Culicidae</taxon>
        <taxon>Culicinae</taxon>
        <taxon>Culicini</taxon>
        <taxon>Culex</taxon>
        <taxon>Culex</taxon>
    </lineage>
</organism>
<gene>
    <name evidence="3" type="ORF">pipiens_002422</name>
</gene>
<evidence type="ECO:0000259" key="2">
    <source>
        <dbReference type="PROSITE" id="PS50835"/>
    </source>
</evidence>
<feature type="region of interest" description="Disordered" evidence="1">
    <location>
        <begin position="265"/>
        <end position="290"/>
    </location>
</feature>
<evidence type="ECO:0000313" key="4">
    <source>
        <dbReference type="Proteomes" id="UP001562425"/>
    </source>
</evidence>
<reference evidence="3 4" key="1">
    <citation type="submission" date="2024-05" db="EMBL/GenBank/DDBJ databases">
        <title>Culex pipiens pipiens assembly and annotation.</title>
        <authorList>
            <person name="Alout H."/>
            <person name="Durand T."/>
        </authorList>
    </citation>
    <scope>NUCLEOTIDE SEQUENCE [LARGE SCALE GENOMIC DNA]</scope>
    <source>
        <strain evidence="3">HA-2024</strain>
        <tissue evidence="3">Whole body</tissue>
    </source>
</reference>
<dbReference type="EMBL" id="JBEHCU010006008">
    <property type="protein sequence ID" value="KAL1398157.1"/>
    <property type="molecule type" value="Genomic_DNA"/>
</dbReference>
<sequence>MFTGAQLAPTRLTYAVYGLDSVHIRVPQAVALGSSAVLICECDLPDEDLYSVKWYKGKHEFFRYTSKEIPSIKIFPKAGINVNVDHSNASHVILGNVEPHTSGKYSCEVTEAAPSFHTKIVTRDLNVVDLPKSDPVIVDMKPYYGADEFLEVECISNESLPAARLEWLINDQPLGVIQPPSRLEFLTLPAANATSGSGSSSNGTDGSTSTVAATSSKKSTKSSLRHKSDEESSDLTNSLEGGGGELAVPLAMIASAAALSLTTSSTSTGSVLPSPAAIHAGSGKSGGGKKALVNSRYERSVARLKLLLGHEHFEEGKIKVKCIARIFDVYERTAVQVADENYPQVRVLSKSDNGVHYSFMSDKDEASSKASSSSSSQLSRPHHRWSSMVLRPVLSWLAGNTATTTTEITGQSQLQDTGQSWTSQLLGGTALAAFLLSWNAGALELLIALPMATMLLLF</sequence>
<dbReference type="FunFam" id="2.60.40.10:FF:000437">
    <property type="entry name" value="Beat-IIIc, isoform A"/>
    <property type="match status" value="1"/>
</dbReference>
<evidence type="ECO:0000256" key="1">
    <source>
        <dbReference type="SAM" id="MobiDB-lite"/>
    </source>
</evidence>
<feature type="domain" description="Ig-like" evidence="2">
    <location>
        <begin position="9"/>
        <end position="122"/>
    </location>
</feature>
<dbReference type="AlphaFoldDB" id="A0ABD1DEP5"/>
<accession>A0ABD1DEP5</accession>
<dbReference type="InterPro" id="IPR013783">
    <property type="entry name" value="Ig-like_fold"/>
</dbReference>
<dbReference type="SMART" id="SM00409">
    <property type="entry name" value="IG"/>
    <property type="match status" value="1"/>
</dbReference>
<dbReference type="InterPro" id="IPR007110">
    <property type="entry name" value="Ig-like_dom"/>
</dbReference>
<feature type="region of interest" description="Disordered" evidence="1">
    <location>
        <begin position="192"/>
        <end position="240"/>
    </location>
</feature>
<proteinExistence type="predicted"/>
<evidence type="ECO:0000313" key="3">
    <source>
        <dbReference type="EMBL" id="KAL1398157.1"/>
    </source>
</evidence>
<name>A0ABD1DEP5_CULPP</name>
<dbReference type="PROSITE" id="PS50835">
    <property type="entry name" value="IG_LIKE"/>
    <property type="match status" value="1"/>
</dbReference>
<dbReference type="PANTHER" id="PTHR21261">
    <property type="entry name" value="BEAT PROTEIN"/>
    <property type="match status" value="1"/>
</dbReference>
<feature type="compositionally biased region" description="Low complexity" evidence="1">
    <location>
        <begin position="194"/>
        <end position="217"/>
    </location>
</feature>
<dbReference type="InterPro" id="IPR003599">
    <property type="entry name" value="Ig_sub"/>
</dbReference>
<dbReference type="PANTHER" id="PTHR21261:SF8">
    <property type="entry name" value="BEATEN PATH IA, ISOFORM B-RELATED"/>
    <property type="match status" value="1"/>
</dbReference>
<dbReference type="Proteomes" id="UP001562425">
    <property type="component" value="Unassembled WGS sequence"/>
</dbReference>
<keyword evidence="4" id="KW-1185">Reference proteome</keyword>
<dbReference type="SUPFAM" id="SSF48726">
    <property type="entry name" value="Immunoglobulin"/>
    <property type="match status" value="1"/>
</dbReference>
<dbReference type="InterPro" id="IPR036179">
    <property type="entry name" value="Ig-like_dom_sf"/>
</dbReference>
<dbReference type="Gene3D" id="2.60.40.10">
    <property type="entry name" value="Immunoglobulins"/>
    <property type="match status" value="1"/>
</dbReference>